<dbReference type="AlphaFoldDB" id="A0A8H6T4S5"/>
<evidence type="ECO:0000313" key="1">
    <source>
        <dbReference type="EMBL" id="KAF7310241.1"/>
    </source>
</evidence>
<dbReference type="GeneID" id="59343322"/>
<dbReference type="RefSeq" id="XP_037223691.1">
    <property type="nucleotide sequence ID" value="XM_037360806.1"/>
</dbReference>
<keyword evidence="2" id="KW-1185">Reference proteome</keyword>
<proteinExistence type="predicted"/>
<reference evidence="1" key="1">
    <citation type="submission" date="2020-05" db="EMBL/GenBank/DDBJ databases">
        <title>Mycena genomes resolve the evolution of fungal bioluminescence.</title>
        <authorList>
            <person name="Tsai I.J."/>
        </authorList>
    </citation>
    <scope>NUCLEOTIDE SEQUENCE</scope>
    <source>
        <strain evidence="1">171206Taipei</strain>
    </source>
</reference>
<organism evidence="1 2">
    <name type="scientific">Mycena indigotica</name>
    <dbReference type="NCBI Taxonomy" id="2126181"/>
    <lineage>
        <taxon>Eukaryota</taxon>
        <taxon>Fungi</taxon>
        <taxon>Dikarya</taxon>
        <taxon>Basidiomycota</taxon>
        <taxon>Agaricomycotina</taxon>
        <taxon>Agaricomycetes</taxon>
        <taxon>Agaricomycetidae</taxon>
        <taxon>Agaricales</taxon>
        <taxon>Marasmiineae</taxon>
        <taxon>Mycenaceae</taxon>
        <taxon>Mycena</taxon>
    </lineage>
</organism>
<sequence>MKALTQKLCNLLSTAPSTTVRLRWKNEHEAFGSFVAFLDKEDDGDDEPILSRQGHSQSQAYISALPTELLGHIFIEVCRAMVPNVLAFDPSHGYFGPHFWNFQCSYVCVHWRQVALSTPQLWAFIDFSTPRRTKLCFRRAKATPLVIACRILPYLVPRKRRHAKAALEGRLWLVLERGRKQVKEIRLRGSWIHTYVSYTLRHRSGFPLLTEMVLDIQMDNTYASKTQFPPQSPPTNPLLHTLDTGGNVGDIAQFGQTLCALRIAWDPNAEGDLLHVLSACSRLQTLTVHASSRHQSPPLRIPARPTLLPCLLSIDITEDGLAPSAAMLLLNNISLPRLASCRVKFRDNPPDAEHIRSILATHFHDAAPTAQTIIADPDAQYTLRFSLAFRFCASLDPALAGPRELALSWVRESRPSRDPTAQVAFAAAWSAVDTLSLSLGAEDHMAEGPRPWVHAKFAAVDDCVAHRGIGYGNRGLGATA</sequence>
<name>A0A8H6T4S5_9AGAR</name>
<dbReference type="Proteomes" id="UP000636479">
    <property type="component" value="Unassembled WGS sequence"/>
</dbReference>
<gene>
    <name evidence="1" type="ORF">MIND_00397800</name>
</gene>
<evidence type="ECO:0000313" key="2">
    <source>
        <dbReference type="Proteomes" id="UP000636479"/>
    </source>
</evidence>
<dbReference type="EMBL" id="JACAZF010000003">
    <property type="protein sequence ID" value="KAF7310241.1"/>
    <property type="molecule type" value="Genomic_DNA"/>
</dbReference>
<dbReference type="Gene3D" id="1.20.1280.50">
    <property type="match status" value="1"/>
</dbReference>
<accession>A0A8H6T4S5</accession>
<comment type="caution">
    <text evidence="1">The sequence shown here is derived from an EMBL/GenBank/DDBJ whole genome shotgun (WGS) entry which is preliminary data.</text>
</comment>
<dbReference type="OrthoDB" id="3172239at2759"/>
<protein>
    <submittedName>
        <fullName evidence="1">F-box domain-containing protein</fullName>
    </submittedName>
</protein>